<feature type="domain" description="SnoaL-like" evidence="1">
    <location>
        <begin position="23"/>
        <end position="146"/>
    </location>
</feature>
<protein>
    <submittedName>
        <fullName evidence="2">Nuclear transport factor 2 family protein</fullName>
    </submittedName>
</protein>
<reference evidence="2" key="1">
    <citation type="submission" date="2021-05" db="EMBL/GenBank/DDBJ databases">
        <title>Genome of Sphingobium sp. strain.</title>
        <authorList>
            <person name="Fan R."/>
        </authorList>
    </citation>
    <scope>NUCLEOTIDE SEQUENCE</scope>
    <source>
        <strain evidence="2">H33</strain>
    </source>
</reference>
<gene>
    <name evidence="2" type="ORF">KK488_05165</name>
</gene>
<dbReference type="Gene3D" id="3.10.450.50">
    <property type="match status" value="1"/>
</dbReference>
<accession>A0A9X1DAB8</accession>
<dbReference type="AlphaFoldDB" id="A0A9X1DAB8"/>
<sequence>MTDAAMLRDIQDQLAAVEHRLQAVEDRDAIYSLFLELQKATDGRDKDKYAACFTEDGEWSGVSGRAVGRAEITEIMGRIFKPWASENERTYHSISDVEIDLDGDRATARVVYRHIKLENDLPVTFHLGHYDAVLERAAEGWRFKRRASYLDLPYFEPKFQLIGLAADGNQG</sequence>
<name>A0A9X1DAB8_9SPHN</name>
<dbReference type="RefSeq" id="WP_214622084.1">
    <property type="nucleotide sequence ID" value="NZ_JAHGAW010000003.1"/>
</dbReference>
<evidence type="ECO:0000313" key="2">
    <source>
        <dbReference type="EMBL" id="MBT2186332.1"/>
    </source>
</evidence>
<dbReference type="InterPro" id="IPR037401">
    <property type="entry name" value="SnoaL-like"/>
</dbReference>
<dbReference type="EMBL" id="JAHGAW010000003">
    <property type="protein sequence ID" value="MBT2186332.1"/>
    <property type="molecule type" value="Genomic_DNA"/>
</dbReference>
<evidence type="ECO:0000313" key="3">
    <source>
        <dbReference type="Proteomes" id="UP001138757"/>
    </source>
</evidence>
<keyword evidence="3" id="KW-1185">Reference proteome</keyword>
<dbReference type="Proteomes" id="UP001138757">
    <property type="component" value="Unassembled WGS sequence"/>
</dbReference>
<evidence type="ECO:0000259" key="1">
    <source>
        <dbReference type="Pfam" id="PF13577"/>
    </source>
</evidence>
<comment type="caution">
    <text evidence="2">The sequence shown here is derived from an EMBL/GenBank/DDBJ whole genome shotgun (WGS) entry which is preliminary data.</text>
</comment>
<dbReference type="SUPFAM" id="SSF54427">
    <property type="entry name" value="NTF2-like"/>
    <property type="match status" value="1"/>
</dbReference>
<organism evidence="2 3">
    <name type="scientific">Sphingobium nicotianae</name>
    <dbReference type="NCBI Taxonomy" id="2782607"/>
    <lineage>
        <taxon>Bacteria</taxon>
        <taxon>Pseudomonadati</taxon>
        <taxon>Pseudomonadota</taxon>
        <taxon>Alphaproteobacteria</taxon>
        <taxon>Sphingomonadales</taxon>
        <taxon>Sphingomonadaceae</taxon>
        <taxon>Sphingobium</taxon>
    </lineage>
</organism>
<dbReference type="Pfam" id="PF13577">
    <property type="entry name" value="SnoaL_4"/>
    <property type="match status" value="1"/>
</dbReference>
<dbReference type="InterPro" id="IPR032710">
    <property type="entry name" value="NTF2-like_dom_sf"/>
</dbReference>
<proteinExistence type="predicted"/>